<name>A0ABW0S5I1_9BURK</name>
<comment type="caution">
    <text evidence="1">The sequence shown here is derived from an EMBL/GenBank/DDBJ whole genome shotgun (WGS) entry which is preliminary data.</text>
</comment>
<reference evidence="2" key="1">
    <citation type="journal article" date="2019" name="Int. J. Syst. Evol. Microbiol.">
        <title>The Global Catalogue of Microorganisms (GCM) 10K type strain sequencing project: providing services to taxonomists for standard genome sequencing and annotation.</title>
        <authorList>
            <consortium name="The Broad Institute Genomics Platform"/>
            <consortium name="The Broad Institute Genome Sequencing Center for Infectious Disease"/>
            <person name="Wu L."/>
            <person name="Ma J."/>
        </authorList>
    </citation>
    <scope>NUCLEOTIDE SEQUENCE [LARGE SCALE GENOMIC DNA]</scope>
    <source>
        <strain evidence="2">CGMCC 4.5798</strain>
    </source>
</reference>
<organism evidence="1 2">
    <name type="scientific">Massilia aerilata</name>
    <dbReference type="NCBI Taxonomy" id="453817"/>
    <lineage>
        <taxon>Bacteria</taxon>
        <taxon>Pseudomonadati</taxon>
        <taxon>Pseudomonadota</taxon>
        <taxon>Betaproteobacteria</taxon>
        <taxon>Burkholderiales</taxon>
        <taxon>Oxalobacteraceae</taxon>
        <taxon>Telluria group</taxon>
        <taxon>Massilia</taxon>
    </lineage>
</organism>
<dbReference type="EMBL" id="JBHSMZ010000024">
    <property type="protein sequence ID" value="MFC5551754.1"/>
    <property type="molecule type" value="Genomic_DNA"/>
</dbReference>
<protein>
    <submittedName>
        <fullName evidence="1">Uncharacterized protein</fullName>
    </submittedName>
</protein>
<gene>
    <name evidence="1" type="ORF">ACFPO9_24820</name>
</gene>
<dbReference type="Proteomes" id="UP001596086">
    <property type="component" value="Unassembled WGS sequence"/>
</dbReference>
<evidence type="ECO:0000313" key="2">
    <source>
        <dbReference type="Proteomes" id="UP001596086"/>
    </source>
</evidence>
<dbReference type="RefSeq" id="WP_379776341.1">
    <property type="nucleotide sequence ID" value="NZ_JBHSMZ010000024.1"/>
</dbReference>
<proteinExistence type="predicted"/>
<keyword evidence="2" id="KW-1185">Reference proteome</keyword>
<evidence type="ECO:0000313" key="1">
    <source>
        <dbReference type="EMBL" id="MFC5551754.1"/>
    </source>
</evidence>
<sequence>MNAEKTLSNIEPIALSEATPITRASPKYVYDRTGTLVQVPVDTLAVTYDPSDLTKAPYALVEPAATNLLKYSERFATLWSTDPNAGSATENFALAPDGQMSANLIAAQLNGASTVCGYRYQSQVLTAGDWTLSVFVGKLAASPYVLLQLATGFRVCINLDTREYFAVALPAGTITCEFLEEAAGLVRIAISGTLPAGNAVTMIGLGSSTGQLILAPAYAVGEGHLFWGAQLEQGRKATSYIPTAAAAVTRAADSIAPDYGLIFSTLSENDDDDAPLYIATKTYAAGDRVRRAETHQVYESAVANNLGNTPEQNSDGSAAKWTRVRPTNRWAMFDGSIGTSSEADETLTVVLRPGVAIDSIYGVVDADLAQVCVHDAPGGNIIYQNTIELEASAPSDWDEYFWDPFKPLPDFLITGLDPYYECFVTVTLSKASGKVGCAGLVLGTQWQLGATQYGVKVKPKSYSYVGEDEYGNTTIRSRKKSTDLAGTAWLDRSEASYVNQIGQRLLDVPAVWIASSNPEDFALRCYGLGSLEISYDFPQDCQLSFNVKGVISATNTTA</sequence>
<accession>A0ABW0S5I1</accession>